<feature type="signal peptide" evidence="7">
    <location>
        <begin position="1"/>
        <end position="20"/>
    </location>
</feature>
<dbReference type="GO" id="GO:0006508">
    <property type="term" value="P:proteolysis"/>
    <property type="evidence" value="ECO:0007669"/>
    <property type="project" value="UniProtKB-KW"/>
</dbReference>
<comment type="similarity">
    <text evidence="2">Belongs to the peptidase M28 family. M28B subfamily.</text>
</comment>
<evidence type="ECO:0000313" key="11">
    <source>
        <dbReference type="Proteomes" id="UP000244722"/>
    </source>
</evidence>
<dbReference type="InterPro" id="IPR003137">
    <property type="entry name" value="PA_domain"/>
</dbReference>
<dbReference type="InterPro" id="IPR045175">
    <property type="entry name" value="M28_fam"/>
</dbReference>
<dbReference type="Pfam" id="PF04389">
    <property type="entry name" value="Peptidase_M28"/>
    <property type="match status" value="1"/>
</dbReference>
<accession>A0A2T6ZFW1</accession>
<dbReference type="STRING" id="42251.A0A2T6ZFW1"/>
<dbReference type="GO" id="GO:0046872">
    <property type="term" value="F:metal ion binding"/>
    <property type="evidence" value="ECO:0007669"/>
    <property type="project" value="UniProtKB-KW"/>
</dbReference>
<keyword evidence="5 7" id="KW-0378">Hydrolase</keyword>
<evidence type="ECO:0000256" key="3">
    <source>
        <dbReference type="ARBA" id="ARBA00022670"/>
    </source>
</evidence>
<organism evidence="10 11">
    <name type="scientific">Tuber borchii</name>
    <name type="common">White truffle</name>
    <dbReference type="NCBI Taxonomy" id="42251"/>
    <lineage>
        <taxon>Eukaryota</taxon>
        <taxon>Fungi</taxon>
        <taxon>Dikarya</taxon>
        <taxon>Ascomycota</taxon>
        <taxon>Pezizomycotina</taxon>
        <taxon>Pezizomycetes</taxon>
        <taxon>Pezizales</taxon>
        <taxon>Tuberaceae</taxon>
        <taxon>Tuber</taxon>
    </lineage>
</organism>
<name>A0A2T6ZFW1_TUBBO</name>
<feature type="chain" id="PRO_5015370568" description="Peptide hydrolase" evidence="7">
    <location>
        <begin position="21"/>
        <end position="485"/>
    </location>
</feature>
<dbReference type="EC" id="3.4.-.-" evidence="7"/>
<dbReference type="InterPro" id="IPR007484">
    <property type="entry name" value="Peptidase_M28"/>
</dbReference>
<evidence type="ECO:0000259" key="9">
    <source>
        <dbReference type="Pfam" id="PF04389"/>
    </source>
</evidence>
<dbReference type="EMBL" id="NESQ01000303">
    <property type="protein sequence ID" value="PUU74391.1"/>
    <property type="molecule type" value="Genomic_DNA"/>
</dbReference>
<proteinExistence type="inferred from homology"/>
<dbReference type="SUPFAM" id="SSF52025">
    <property type="entry name" value="PA domain"/>
    <property type="match status" value="1"/>
</dbReference>
<keyword evidence="6 7" id="KW-0862">Zinc</keyword>
<keyword evidence="11" id="KW-1185">Reference proteome</keyword>
<dbReference type="Gene3D" id="3.50.30.30">
    <property type="match status" value="1"/>
</dbReference>
<dbReference type="OrthoDB" id="10013407at2759"/>
<feature type="domain" description="Peptidase M28" evidence="9">
    <location>
        <begin position="243"/>
        <end position="440"/>
    </location>
</feature>
<evidence type="ECO:0000259" key="8">
    <source>
        <dbReference type="Pfam" id="PF02225"/>
    </source>
</evidence>
<sequence length="485" mass="51935">MKLSLVYVCAAFLAATAARGEVITSEKLQNDITEVELMKNLNRLNQIARDNGGNRAFGLPGFEASVKYVFERTSRFSRTVDTWIQDFPALFNKVESISFKVGETDYYIYGLTYSPSTPPEGVTLPLVLGPEGTAACSVDGYAGLDVKGKIVLVERGVCPTGGTLAGRIRPAKLAGASNVIIYNSDPTKVTGGTLSAPDPEGFVSSGFINQADGVALKERLLAGEQIIAYFQQTQLIETRITQNVFAETKCGDPNNVIVLGAHLDSVQAGPGINDDGSGTSLILELLTSVNKYEVKNKIRFAWWGAEENGLLGSKYYTSHLNQTEVDKILLYLNFDMVSKGYFGVFDGDGSTHGLAAPPGSEVIERLFADDLTSKGLTVTPVPLAGSSDYASFMDTLKKPIGGLHTGAGVAQDPCYHQACDDYTNPNSTVLTINAKTAAHVLTVLAQDGHNLIPKDKASTPARRDVTDIVHWTVSEGHVGACSHDI</sequence>
<dbReference type="PANTHER" id="PTHR12147">
    <property type="entry name" value="METALLOPEPTIDASE M28 FAMILY MEMBER"/>
    <property type="match status" value="1"/>
</dbReference>
<comment type="caution">
    <text evidence="10">The sequence shown here is derived from an EMBL/GenBank/DDBJ whole genome shotgun (WGS) entry which is preliminary data.</text>
</comment>
<dbReference type="InterPro" id="IPR046450">
    <property type="entry name" value="PA_dom_sf"/>
</dbReference>
<dbReference type="SUPFAM" id="SSF53187">
    <property type="entry name" value="Zn-dependent exopeptidases"/>
    <property type="match status" value="1"/>
</dbReference>
<evidence type="ECO:0000256" key="2">
    <source>
        <dbReference type="ARBA" id="ARBA00005634"/>
    </source>
</evidence>
<evidence type="ECO:0000256" key="7">
    <source>
        <dbReference type="RuleBase" id="RU361240"/>
    </source>
</evidence>
<dbReference type="GO" id="GO:0008235">
    <property type="term" value="F:metalloexopeptidase activity"/>
    <property type="evidence" value="ECO:0007669"/>
    <property type="project" value="InterPro"/>
</dbReference>
<gene>
    <name evidence="10" type="ORF">B9Z19DRAFT_1103472</name>
</gene>
<keyword evidence="4 7" id="KW-0479">Metal-binding</keyword>
<evidence type="ECO:0000313" key="10">
    <source>
        <dbReference type="EMBL" id="PUU74391.1"/>
    </source>
</evidence>
<keyword evidence="3 7" id="KW-0645">Protease</keyword>
<dbReference type="AlphaFoldDB" id="A0A2T6ZFW1"/>
<dbReference type="PANTHER" id="PTHR12147:SF26">
    <property type="entry name" value="PEPTIDASE M28 DOMAIN-CONTAINING PROTEIN"/>
    <property type="match status" value="1"/>
</dbReference>
<reference evidence="10 11" key="1">
    <citation type="submission" date="2017-04" db="EMBL/GenBank/DDBJ databases">
        <title>Draft genome sequence of Tuber borchii Vittad., a whitish edible truffle.</title>
        <authorList>
            <consortium name="DOE Joint Genome Institute"/>
            <person name="Murat C."/>
            <person name="Kuo A."/>
            <person name="Barry K.W."/>
            <person name="Clum A."/>
            <person name="Dockter R.B."/>
            <person name="Fauchery L."/>
            <person name="Iotti M."/>
            <person name="Kohler A."/>
            <person name="Labutti K."/>
            <person name="Lindquist E.A."/>
            <person name="Lipzen A."/>
            <person name="Ohm R.A."/>
            <person name="Wang M."/>
            <person name="Grigoriev I.V."/>
            <person name="Zambonelli A."/>
            <person name="Martin F.M."/>
        </authorList>
    </citation>
    <scope>NUCLEOTIDE SEQUENCE [LARGE SCALE GENOMIC DNA]</scope>
    <source>
        <strain evidence="10 11">Tbo3840</strain>
    </source>
</reference>
<feature type="domain" description="PA" evidence="8">
    <location>
        <begin position="122"/>
        <end position="216"/>
    </location>
</feature>
<evidence type="ECO:0000256" key="5">
    <source>
        <dbReference type="ARBA" id="ARBA00022801"/>
    </source>
</evidence>
<dbReference type="Gene3D" id="3.40.630.10">
    <property type="entry name" value="Zn peptidases"/>
    <property type="match status" value="1"/>
</dbReference>
<evidence type="ECO:0000256" key="6">
    <source>
        <dbReference type="ARBA" id="ARBA00022833"/>
    </source>
</evidence>
<protein>
    <recommendedName>
        <fullName evidence="7">Peptide hydrolase</fullName>
        <ecNumber evidence="7">3.4.-.-</ecNumber>
    </recommendedName>
</protein>
<evidence type="ECO:0000256" key="1">
    <source>
        <dbReference type="ARBA" id="ARBA00001947"/>
    </source>
</evidence>
<dbReference type="CDD" id="cd04816">
    <property type="entry name" value="PA_SaNapH_like"/>
    <property type="match status" value="1"/>
</dbReference>
<comment type="cofactor">
    <cofactor evidence="1">
        <name>Zn(2+)</name>
        <dbReference type="ChEBI" id="CHEBI:29105"/>
    </cofactor>
</comment>
<keyword evidence="7" id="KW-0732">Signal</keyword>
<evidence type="ECO:0000256" key="4">
    <source>
        <dbReference type="ARBA" id="ARBA00022723"/>
    </source>
</evidence>
<dbReference type="Pfam" id="PF02225">
    <property type="entry name" value="PA"/>
    <property type="match status" value="1"/>
</dbReference>
<dbReference type="Proteomes" id="UP000244722">
    <property type="component" value="Unassembled WGS sequence"/>
</dbReference>